<reference evidence="3" key="1">
    <citation type="journal article" date="2017" name="Nat. Commun.">
        <title>The asparagus genome sheds light on the origin and evolution of a young Y chromosome.</title>
        <authorList>
            <person name="Harkess A."/>
            <person name="Zhou J."/>
            <person name="Xu C."/>
            <person name="Bowers J.E."/>
            <person name="Van der Hulst R."/>
            <person name="Ayyampalayam S."/>
            <person name="Mercati F."/>
            <person name="Riccardi P."/>
            <person name="McKain M.R."/>
            <person name="Kakrana A."/>
            <person name="Tang H."/>
            <person name="Ray J."/>
            <person name="Groenendijk J."/>
            <person name="Arikit S."/>
            <person name="Mathioni S.M."/>
            <person name="Nakano M."/>
            <person name="Shan H."/>
            <person name="Telgmann-Rauber A."/>
            <person name="Kanno A."/>
            <person name="Yue Z."/>
            <person name="Chen H."/>
            <person name="Li W."/>
            <person name="Chen Y."/>
            <person name="Xu X."/>
            <person name="Zhang Y."/>
            <person name="Luo S."/>
            <person name="Chen H."/>
            <person name="Gao J."/>
            <person name="Mao Z."/>
            <person name="Pires J.C."/>
            <person name="Luo M."/>
            <person name="Kudrna D."/>
            <person name="Wing R.A."/>
            <person name="Meyers B.C."/>
            <person name="Yi K."/>
            <person name="Kong H."/>
            <person name="Lavrijsen P."/>
            <person name="Sunseri F."/>
            <person name="Falavigna A."/>
            <person name="Ye Y."/>
            <person name="Leebens-Mack J.H."/>
            <person name="Chen G."/>
        </authorList>
    </citation>
    <scope>NUCLEOTIDE SEQUENCE [LARGE SCALE GENOMIC DNA]</scope>
    <source>
        <strain evidence="3">cv. DH0086</strain>
    </source>
</reference>
<dbReference type="OMA" id="YREQHIV"/>
<accession>A0A5P1F4I8</accession>
<sequence>MVIKMEDEDYMRFLNNQYAHENEIIDTMTKPLSQNTEDIDPAYKTFLEHLREDGKSYVFEMINGDNDPPTLIKYEGEDDLSENNEAATKTSSGNILLEGRNDSATKKGQKRRRLWPKSGEGVNKPSESSMVDESYQTFLSHLKWEGGSMVLEFGSLSITYDGERESTISSDILAPESNVKSDELSLVPYKSPEPDITVCEDGNMASLQQCELYKTELMAILDKPYDQDEYEELLEEAKERKPLSKQKHLRSMSISYETKEVGQSYLDHFPELAEQISSADDCNKKLHLLRGFFFWLKNLSHNGAYKPWESSGYEVIAADDCEMVVPLDVAIE</sequence>
<evidence type="ECO:0000313" key="3">
    <source>
        <dbReference type="Proteomes" id="UP000243459"/>
    </source>
</evidence>
<evidence type="ECO:0000313" key="2">
    <source>
        <dbReference type="EMBL" id="ONK73288.1"/>
    </source>
</evidence>
<protein>
    <submittedName>
        <fullName evidence="2">Uncharacterized protein</fullName>
    </submittedName>
</protein>
<feature type="region of interest" description="Disordered" evidence="1">
    <location>
        <begin position="80"/>
        <end position="128"/>
    </location>
</feature>
<dbReference type="Gramene" id="ONK73288">
    <property type="protein sequence ID" value="ONK73288"/>
    <property type="gene ID" value="A4U43_C04F29370"/>
</dbReference>
<keyword evidence="3" id="KW-1185">Reference proteome</keyword>
<feature type="compositionally biased region" description="Polar residues" evidence="1">
    <location>
        <begin position="83"/>
        <end position="94"/>
    </location>
</feature>
<dbReference type="PANTHER" id="PTHR34194:SF25">
    <property type="entry name" value="OS05G0423200 PROTEIN"/>
    <property type="match status" value="1"/>
</dbReference>
<dbReference type="AlphaFoldDB" id="A0A5P1F4I8"/>
<evidence type="ECO:0000256" key="1">
    <source>
        <dbReference type="SAM" id="MobiDB-lite"/>
    </source>
</evidence>
<name>A0A5P1F4I8_ASPOF</name>
<dbReference type="PANTHER" id="PTHR34194">
    <property type="entry name" value="F14J8.16 PROTEIN"/>
    <property type="match status" value="1"/>
</dbReference>
<dbReference type="EMBL" id="CM007384">
    <property type="protein sequence ID" value="ONK73288.1"/>
    <property type="molecule type" value="Genomic_DNA"/>
</dbReference>
<organism evidence="2 3">
    <name type="scientific">Asparagus officinalis</name>
    <name type="common">Garden asparagus</name>
    <dbReference type="NCBI Taxonomy" id="4686"/>
    <lineage>
        <taxon>Eukaryota</taxon>
        <taxon>Viridiplantae</taxon>
        <taxon>Streptophyta</taxon>
        <taxon>Embryophyta</taxon>
        <taxon>Tracheophyta</taxon>
        <taxon>Spermatophyta</taxon>
        <taxon>Magnoliopsida</taxon>
        <taxon>Liliopsida</taxon>
        <taxon>Asparagales</taxon>
        <taxon>Asparagaceae</taxon>
        <taxon>Asparagoideae</taxon>
        <taxon>Asparagus</taxon>
    </lineage>
</organism>
<gene>
    <name evidence="2" type="ORF">A4U43_C04F29370</name>
</gene>
<proteinExistence type="predicted"/>
<dbReference type="Proteomes" id="UP000243459">
    <property type="component" value="Chromosome 4"/>
</dbReference>